<dbReference type="Gramene" id="PAN46043">
    <property type="protein sequence ID" value="PAN46043"/>
    <property type="gene ID" value="PAHAL_9G159700"/>
</dbReference>
<reference evidence="1" key="1">
    <citation type="submission" date="2018-04" db="EMBL/GenBank/DDBJ databases">
        <title>WGS assembly of Panicum hallii.</title>
        <authorList>
            <person name="Lovell J."/>
            <person name="Jenkins J."/>
            <person name="Lowry D."/>
            <person name="Mamidi S."/>
            <person name="Sreedasyam A."/>
            <person name="Weng X."/>
            <person name="Barry K."/>
            <person name="Bonette J."/>
            <person name="Campitelli B."/>
            <person name="Daum C."/>
            <person name="Gordon S."/>
            <person name="Gould B."/>
            <person name="Lipzen A."/>
            <person name="Macqueen A."/>
            <person name="Palacio-Mejia J."/>
            <person name="Plott C."/>
            <person name="Shakirov E."/>
            <person name="Shu S."/>
            <person name="Yoshinaga Y."/>
            <person name="Zane M."/>
            <person name="Rokhsar D."/>
            <person name="Grimwood J."/>
            <person name="Schmutz J."/>
            <person name="Juenger T."/>
        </authorList>
    </citation>
    <scope>NUCLEOTIDE SEQUENCE [LARGE SCALE GENOMIC DNA]</scope>
    <source>
        <strain evidence="1">FIL2</strain>
    </source>
</reference>
<organism evidence="1">
    <name type="scientific">Panicum hallii</name>
    <dbReference type="NCBI Taxonomy" id="206008"/>
    <lineage>
        <taxon>Eukaryota</taxon>
        <taxon>Viridiplantae</taxon>
        <taxon>Streptophyta</taxon>
        <taxon>Embryophyta</taxon>
        <taxon>Tracheophyta</taxon>
        <taxon>Spermatophyta</taxon>
        <taxon>Magnoliopsida</taxon>
        <taxon>Liliopsida</taxon>
        <taxon>Poales</taxon>
        <taxon>Poaceae</taxon>
        <taxon>PACMAD clade</taxon>
        <taxon>Panicoideae</taxon>
        <taxon>Panicodae</taxon>
        <taxon>Paniceae</taxon>
        <taxon>Panicinae</taxon>
        <taxon>Panicum</taxon>
        <taxon>Panicum sect. Panicum</taxon>
    </lineage>
</organism>
<evidence type="ECO:0000313" key="1">
    <source>
        <dbReference type="EMBL" id="PAN46043.1"/>
    </source>
</evidence>
<dbReference type="AlphaFoldDB" id="A0A2S3IJY9"/>
<protein>
    <submittedName>
        <fullName evidence="1">Uncharacterized protein</fullName>
    </submittedName>
</protein>
<accession>A0A2S3IJY9</accession>
<name>A0A2S3IJY9_9POAL</name>
<sequence length="93" mass="10995">MEDWTQFLVIKPAPDIQILDWWEKDLVGLPKKTRKLKAALMIYAAWNIWKERNHRVFDQKVDSPPEVMQEIKREVTDRKMACGGLELPSLFNV</sequence>
<gene>
    <name evidence="1" type="ORF">PAHAL_9G159700</name>
</gene>
<proteinExistence type="predicted"/>
<dbReference type="EMBL" id="CM008054">
    <property type="protein sequence ID" value="PAN46043.1"/>
    <property type="molecule type" value="Genomic_DNA"/>
</dbReference>
<dbReference type="Proteomes" id="UP000243499">
    <property type="component" value="Chromosome 9"/>
</dbReference>